<dbReference type="Pfam" id="PF01497">
    <property type="entry name" value="Peripla_BP_2"/>
    <property type="match status" value="1"/>
</dbReference>
<dbReference type="AlphaFoldDB" id="A0A653AB62"/>
<proteinExistence type="predicted"/>
<evidence type="ECO:0000313" key="4">
    <source>
        <dbReference type="EMBL" id="VBB45299.1"/>
    </source>
</evidence>
<gene>
    <name evidence="4" type="ORF">TRIP_B350300</name>
</gene>
<dbReference type="PROSITE" id="PS50983">
    <property type="entry name" value="FE_B12_PBP"/>
    <property type="match status" value="1"/>
</dbReference>
<accession>A0A653AB62</accession>
<dbReference type="PANTHER" id="PTHR30535:SF34">
    <property type="entry name" value="MOLYBDATE-BINDING PROTEIN MOLA"/>
    <property type="match status" value="1"/>
</dbReference>
<dbReference type="InterPro" id="IPR054828">
    <property type="entry name" value="Vit_B12_bind_prot"/>
</dbReference>
<dbReference type="PANTHER" id="PTHR30535">
    <property type="entry name" value="VITAMIN B12-BINDING PROTEIN"/>
    <property type="match status" value="1"/>
</dbReference>
<dbReference type="Gene3D" id="3.40.50.1980">
    <property type="entry name" value="Nitrogenase molybdenum iron protein domain"/>
    <property type="match status" value="2"/>
</dbReference>
<dbReference type="CDD" id="cd01144">
    <property type="entry name" value="BtuF"/>
    <property type="match status" value="1"/>
</dbReference>
<protein>
    <submittedName>
        <fullName evidence="4">ABC-type transporter cobalamide binding protein</fullName>
    </submittedName>
</protein>
<dbReference type="InterPro" id="IPR050902">
    <property type="entry name" value="ABC_Transporter_SBP"/>
</dbReference>
<name>A0A653AB62_UNCDX</name>
<dbReference type="EMBL" id="UPXX01000029">
    <property type="protein sequence ID" value="VBB45299.1"/>
    <property type="molecule type" value="Genomic_DNA"/>
</dbReference>
<evidence type="ECO:0000256" key="1">
    <source>
        <dbReference type="ARBA" id="ARBA00022729"/>
    </source>
</evidence>
<feature type="domain" description="Fe/B12 periplasmic-binding" evidence="3">
    <location>
        <begin position="43"/>
        <end position="294"/>
    </location>
</feature>
<organism evidence="4">
    <name type="scientific">Uncultured Desulfatiglans sp</name>
    <dbReference type="NCBI Taxonomy" id="1748965"/>
    <lineage>
        <taxon>Bacteria</taxon>
        <taxon>Pseudomonadati</taxon>
        <taxon>Thermodesulfobacteriota</taxon>
        <taxon>Desulfobacteria</taxon>
        <taxon>Desulfatiglandales</taxon>
        <taxon>Desulfatiglandaceae</taxon>
        <taxon>Desulfatiglans</taxon>
        <taxon>environmental samples</taxon>
    </lineage>
</organism>
<evidence type="ECO:0000259" key="3">
    <source>
        <dbReference type="PROSITE" id="PS50983"/>
    </source>
</evidence>
<evidence type="ECO:0000256" key="2">
    <source>
        <dbReference type="SAM" id="SignalP"/>
    </source>
</evidence>
<dbReference type="NCBIfam" id="NF038402">
    <property type="entry name" value="TroA_like"/>
    <property type="match status" value="1"/>
</dbReference>
<feature type="chain" id="PRO_5024918961" evidence="2">
    <location>
        <begin position="25"/>
        <end position="299"/>
    </location>
</feature>
<reference evidence="4" key="1">
    <citation type="submission" date="2018-07" db="EMBL/GenBank/DDBJ databases">
        <authorList>
            <consortium name="Genoscope - CEA"/>
            <person name="William W."/>
        </authorList>
    </citation>
    <scope>NUCLEOTIDE SEQUENCE</scope>
    <source>
        <strain evidence="4">IK1</strain>
    </source>
</reference>
<dbReference type="SUPFAM" id="SSF53807">
    <property type="entry name" value="Helical backbone' metal receptor"/>
    <property type="match status" value="1"/>
</dbReference>
<dbReference type="GO" id="GO:0071281">
    <property type="term" value="P:cellular response to iron ion"/>
    <property type="evidence" value="ECO:0007669"/>
    <property type="project" value="TreeGrafter"/>
</dbReference>
<feature type="signal peptide" evidence="2">
    <location>
        <begin position="1"/>
        <end position="24"/>
    </location>
</feature>
<dbReference type="InterPro" id="IPR002491">
    <property type="entry name" value="ABC_transptr_periplasmic_BD"/>
</dbReference>
<keyword evidence="1 2" id="KW-0732">Signal</keyword>
<sequence>MLSSRSLFIGLFILVAFIARPASAAAFRDAMGRTVILDGPPRRIVSLAPSITEILYFLGLGERVAGVTQYSTYPPAALDKPKVGSYVNLNIERIISLAPDLVIATVDGNSRSVVDTLEAAGIQVFTTNPRNLFEALDTIALLGRVCGATRDGAAAAEALKVRAEDLAERVRALPRPKVFVQINLRPIMTVNRDTFLNDLITLAGGANPFSEEPFAYPRISLEEVIRQRPDVILVSSMDRGGRFEEARREWLRLEDIPAARNGRVHLIDSDLVDRPSPRIVDGLEEAARFIHPEIPWERP</sequence>